<dbReference type="GO" id="GO:0016020">
    <property type="term" value="C:membrane"/>
    <property type="evidence" value="ECO:0007669"/>
    <property type="project" value="UniProtKB-SubCell"/>
</dbReference>
<evidence type="ECO:0000256" key="5">
    <source>
        <dbReference type="ARBA" id="ARBA00023136"/>
    </source>
</evidence>
<comment type="subcellular location">
    <subcellularLocation>
        <location evidence="1">Membrane</location>
        <topology evidence="1">Multi-pass membrane protein</topology>
    </subcellularLocation>
</comment>
<dbReference type="AlphaFoldDB" id="A0AAE3GMH4"/>
<feature type="transmembrane region" description="Helical" evidence="7">
    <location>
        <begin position="12"/>
        <end position="31"/>
    </location>
</feature>
<keyword evidence="11" id="KW-1185">Reference proteome</keyword>
<feature type="transmembrane region" description="Helical" evidence="7">
    <location>
        <begin position="281"/>
        <end position="306"/>
    </location>
</feature>
<evidence type="ECO:0000256" key="7">
    <source>
        <dbReference type="SAM" id="Phobius"/>
    </source>
</evidence>
<dbReference type="InterPro" id="IPR001932">
    <property type="entry name" value="PPM-type_phosphatase-like_dom"/>
</dbReference>
<evidence type="ECO:0000313" key="11">
    <source>
        <dbReference type="Proteomes" id="UP001204953"/>
    </source>
</evidence>
<feature type="transmembrane region" description="Helical" evidence="7">
    <location>
        <begin position="327"/>
        <end position="346"/>
    </location>
</feature>
<dbReference type="PANTHER" id="PTHR43156">
    <property type="entry name" value="STAGE II SPORULATION PROTEIN E-RELATED"/>
    <property type="match status" value="1"/>
</dbReference>
<dbReference type="EMBL" id="JAMZMM010000011">
    <property type="protein sequence ID" value="MCP2727325.1"/>
    <property type="molecule type" value="Genomic_DNA"/>
</dbReference>
<keyword evidence="2 7" id="KW-0812">Transmembrane</keyword>
<feature type="transmembrane region" description="Helical" evidence="7">
    <location>
        <begin position="352"/>
        <end position="373"/>
    </location>
</feature>
<dbReference type="Gene3D" id="1.20.1740.10">
    <property type="entry name" value="Amino acid/polyamine transporter I"/>
    <property type="match status" value="1"/>
</dbReference>
<dbReference type="Pfam" id="PF07228">
    <property type="entry name" value="SpoIIE"/>
    <property type="match status" value="1"/>
</dbReference>
<dbReference type="Pfam" id="PF00324">
    <property type="entry name" value="AA_permease"/>
    <property type="match status" value="1"/>
</dbReference>
<feature type="transmembrane region" description="Helical" evidence="7">
    <location>
        <begin position="88"/>
        <end position="110"/>
    </location>
</feature>
<feature type="transmembrane region" description="Helical" evidence="7">
    <location>
        <begin position="198"/>
        <end position="220"/>
    </location>
</feature>
<evidence type="ECO:0000256" key="3">
    <source>
        <dbReference type="ARBA" id="ARBA00022801"/>
    </source>
</evidence>
<feature type="transmembrane region" description="Helical" evidence="7">
    <location>
        <begin position="487"/>
        <end position="510"/>
    </location>
</feature>
<evidence type="ECO:0000259" key="8">
    <source>
        <dbReference type="SMART" id="SM00091"/>
    </source>
</evidence>
<evidence type="ECO:0000256" key="1">
    <source>
        <dbReference type="ARBA" id="ARBA00004141"/>
    </source>
</evidence>
<protein>
    <submittedName>
        <fullName evidence="10">SpoIIE family protein phosphatase</fullName>
    </submittedName>
</protein>
<gene>
    <name evidence="10" type="ORF">NJ959_02410</name>
</gene>
<dbReference type="SMART" id="SM00331">
    <property type="entry name" value="PP2C_SIG"/>
    <property type="match status" value="1"/>
</dbReference>
<dbReference type="GO" id="GO:0016791">
    <property type="term" value="F:phosphatase activity"/>
    <property type="evidence" value="ECO:0007669"/>
    <property type="project" value="TreeGrafter"/>
</dbReference>
<feature type="transmembrane region" description="Helical" evidence="7">
    <location>
        <begin position="43"/>
        <end position="60"/>
    </location>
</feature>
<feature type="coiled-coil region" evidence="6">
    <location>
        <begin position="622"/>
        <end position="667"/>
    </location>
</feature>
<evidence type="ECO:0000259" key="9">
    <source>
        <dbReference type="SMART" id="SM00331"/>
    </source>
</evidence>
<sequence>MISTPRLPRTLSSLETWGFGLTGLLLWMGVAPGANAELGQQGIFVWLVGTIIGILLNLQVKRLGSYWPDMSGGTPNYITRLLQNYPGIARYGAIGYYISWVAVLPVNAIILTDLIEANLKPLGINCPEILLTIGFTLLAFVVAFSGTRAISILHLVFVLPAVGFLLVFSIQGMTWLAFSKSSPGLIPPTWSSFEFDGWAKWFLNATYAVYACETASSFVADSKKPGETLRSLSIAAWLIPVVYLGGSWVLMRLATQPGLKDDTFLNLLAAASPFWGNSAPYLVTFLVASSSLLACATAVSNCPRILYQLAADGHLSPVFAVTSRQGVFAPGLFLTLLLSLLCLVWGNVPRIVMVTGVGWISAFISLHWGLWLWRGRREVLFPWLSLGFCLMELVVLVIGGLAWSGEDLLIGLLLPIVILAIDRAIRYIRFAPFHPAWWKRRYSLRSRIDLSSFLGVQVGILILLICSAMVIGWFFGSKSSIDLTTGANLLEVLILVVAFVGVAIACWTSLPQVLAIAEAREQSEHLFNIAIDAILVLDENGTIRKANPVAEQLLSTINPNPIGTPLNQIFLELNNHPDTWLRRSEYTLNTGESPITLEAAISDHFNQDFREYVVIMRDITNRKQAEETMQNYNRILAQKVSERTAELAQANAEIIDLNNRLKAENIRMKTELDVTRQIQQMILPKASELNGIPGLEIAGFMEPAAEVGGDYYDVLQYEGRVKIGIGDVTGHGLESGVLTIMVQTAVRTLLENNETDPRQFLDVINRTIYNNVQRMGSDKNLSLCLLEYHECRLYLSGQHEEMILVRAGGNIERIDTIDLGFPIGLEADITDFISEVIIHLHPGDVVVLYTDGITEAEDVNGLQYGLERLCQIVSCNWQESADDIRQAVIQDLRSHIGSHTVYDDITLLILKQK</sequence>
<dbReference type="InterPro" id="IPR036457">
    <property type="entry name" value="PPM-type-like_dom_sf"/>
</dbReference>
<dbReference type="InterPro" id="IPR052016">
    <property type="entry name" value="Bact_Sigma-Reg"/>
</dbReference>
<feature type="transmembrane region" description="Helical" evidence="7">
    <location>
        <begin position="156"/>
        <end position="178"/>
    </location>
</feature>
<organism evidence="10 11">
    <name type="scientific">Limnofasciculus baicalensis BBK-W-15</name>
    <dbReference type="NCBI Taxonomy" id="2699891"/>
    <lineage>
        <taxon>Bacteria</taxon>
        <taxon>Bacillati</taxon>
        <taxon>Cyanobacteriota</taxon>
        <taxon>Cyanophyceae</taxon>
        <taxon>Coleofasciculales</taxon>
        <taxon>Coleofasciculaceae</taxon>
        <taxon>Limnofasciculus</taxon>
        <taxon>Limnofasciculus baicalensis</taxon>
    </lineage>
</organism>
<name>A0AAE3GMH4_9CYAN</name>
<dbReference type="SUPFAM" id="SSF81606">
    <property type="entry name" value="PP2C-like"/>
    <property type="match status" value="1"/>
</dbReference>
<dbReference type="RefSeq" id="WP_254010142.1">
    <property type="nucleotide sequence ID" value="NZ_JAMZMM010000011.1"/>
</dbReference>
<dbReference type="Gene3D" id="3.60.40.10">
    <property type="entry name" value="PPM-type phosphatase domain"/>
    <property type="match status" value="1"/>
</dbReference>
<dbReference type="InterPro" id="IPR035965">
    <property type="entry name" value="PAS-like_dom_sf"/>
</dbReference>
<dbReference type="InterPro" id="IPR004841">
    <property type="entry name" value="AA-permease/SLC12A_dom"/>
</dbReference>
<dbReference type="SMART" id="SM00091">
    <property type="entry name" value="PAS"/>
    <property type="match status" value="1"/>
</dbReference>
<keyword evidence="3" id="KW-0378">Hydrolase</keyword>
<keyword evidence="4 7" id="KW-1133">Transmembrane helix</keyword>
<dbReference type="PANTHER" id="PTHR43156:SF2">
    <property type="entry name" value="STAGE II SPORULATION PROTEIN E"/>
    <property type="match status" value="1"/>
</dbReference>
<dbReference type="CDD" id="cd00130">
    <property type="entry name" value="PAS"/>
    <property type="match status" value="1"/>
</dbReference>
<evidence type="ECO:0000256" key="4">
    <source>
        <dbReference type="ARBA" id="ARBA00022989"/>
    </source>
</evidence>
<dbReference type="InterPro" id="IPR000014">
    <property type="entry name" value="PAS"/>
</dbReference>
<feature type="domain" description="PPM-type phosphatase" evidence="9">
    <location>
        <begin position="692"/>
        <end position="912"/>
    </location>
</feature>
<evidence type="ECO:0000256" key="6">
    <source>
        <dbReference type="SAM" id="Coils"/>
    </source>
</evidence>
<feature type="transmembrane region" description="Helical" evidence="7">
    <location>
        <begin position="232"/>
        <end position="251"/>
    </location>
</feature>
<dbReference type="Gene3D" id="3.30.450.20">
    <property type="entry name" value="PAS domain"/>
    <property type="match status" value="1"/>
</dbReference>
<dbReference type="Proteomes" id="UP001204953">
    <property type="component" value="Unassembled WGS sequence"/>
</dbReference>
<feature type="transmembrane region" description="Helical" evidence="7">
    <location>
        <begin position="450"/>
        <end position="475"/>
    </location>
</feature>
<feature type="transmembrane region" description="Helical" evidence="7">
    <location>
        <begin position="122"/>
        <end position="144"/>
    </location>
</feature>
<keyword evidence="6" id="KW-0175">Coiled coil</keyword>
<evidence type="ECO:0000256" key="2">
    <source>
        <dbReference type="ARBA" id="ARBA00022692"/>
    </source>
</evidence>
<comment type="caution">
    <text evidence="10">The sequence shown here is derived from an EMBL/GenBank/DDBJ whole genome shotgun (WGS) entry which is preliminary data.</text>
</comment>
<reference evidence="10" key="1">
    <citation type="submission" date="2022-06" db="EMBL/GenBank/DDBJ databases">
        <title>New cyanobacteria of genus Symplocastrum in benthos of Lake Baikal.</title>
        <authorList>
            <person name="Sorokovikova E."/>
            <person name="Tikhonova I."/>
            <person name="Krasnopeev A."/>
            <person name="Evseev P."/>
            <person name="Gladkikh A."/>
            <person name="Belykh O."/>
        </authorList>
    </citation>
    <scope>NUCLEOTIDE SEQUENCE</scope>
    <source>
        <strain evidence="10">BBK-W-15</strain>
    </source>
</reference>
<feature type="transmembrane region" description="Helical" evidence="7">
    <location>
        <begin position="380"/>
        <end position="403"/>
    </location>
</feature>
<evidence type="ECO:0000313" key="10">
    <source>
        <dbReference type="EMBL" id="MCP2727325.1"/>
    </source>
</evidence>
<proteinExistence type="predicted"/>
<dbReference type="SUPFAM" id="SSF55785">
    <property type="entry name" value="PYP-like sensor domain (PAS domain)"/>
    <property type="match status" value="1"/>
</dbReference>
<keyword evidence="5 7" id="KW-0472">Membrane</keyword>
<dbReference type="GO" id="GO:0055085">
    <property type="term" value="P:transmembrane transport"/>
    <property type="evidence" value="ECO:0007669"/>
    <property type="project" value="InterPro"/>
</dbReference>
<feature type="domain" description="PAS" evidence="8">
    <location>
        <begin position="521"/>
        <end position="587"/>
    </location>
</feature>
<accession>A0AAE3GMH4</accession>